<evidence type="ECO:0000313" key="2">
    <source>
        <dbReference type="EMBL" id="KKQ46020.1"/>
    </source>
</evidence>
<protein>
    <submittedName>
        <fullName evidence="2">Glycosyltransferase</fullName>
    </submittedName>
</protein>
<gene>
    <name evidence="2" type="ORF">US62_C0006G0031</name>
</gene>
<dbReference type="Pfam" id="PF00534">
    <property type="entry name" value="Glycos_transf_1"/>
    <property type="match status" value="1"/>
</dbReference>
<proteinExistence type="predicted"/>
<evidence type="ECO:0000259" key="1">
    <source>
        <dbReference type="Pfam" id="PF00534"/>
    </source>
</evidence>
<reference evidence="2 3" key="1">
    <citation type="journal article" date="2015" name="Nature">
        <title>rRNA introns, odd ribosomes, and small enigmatic genomes across a large radiation of phyla.</title>
        <authorList>
            <person name="Brown C.T."/>
            <person name="Hug L.A."/>
            <person name="Thomas B.C."/>
            <person name="Sharon I."/>
            <person name="Castelle C.J."/>
            <person name="Singh A."/>
            <person name="Wilkins M.J."/>
            <person name="Williams K.H."/>
            <person name="Banfield J.F."/>
        </authorList>
    </citation>
    <scope>NUCLEOTIDE SEQUENCE [LARGE SCALE GENOMIC DNA]</scope>
</reference>
<dbReference type="PANTHER" id="PTHR45947:SF3">
    <property type="entry name" value="SULFOQUINOVOSYL TRANSFERASE SQD2"/>
    <property type="match status" value="1"/>
</dbReference>
<dbReference type="Gene3D" id="3.40.50.2000">
    <property type="entry name" value="Glycogen Phosphorylase B"/>
    <property type="match status" value="2"/>
</dbReference>
<dbReference type="InterPro" id="IPR001296">
    <property type="entry name" value="Glyco_trans_1"/>
</dbReference>
<accession>A0A0G0I4W4</accession>
<dbReference type="EMBL" id="LBTR01000006">
    <property type="protein sequence ID" value="KKQ46020.1"/>
    <property type="molecule type" value="Genomic_DNA"/>
</dbReference>
<evidence type="ECO:0000313" key="3">
    <source>
        <dbReference type="Proteomes" id="UP000034603"/>
    </source>
</evidence>
<dbReference type="Proteomes" id="UP000034603">
    <property type="component" value="Unassembled WGS sequence"/>
</dbReference>
<name>A0A0G0I4W4_9BACT</name>
<dbReference type="AlphaFoldDB" id="A0A0G0I4W4"/>
<sequence>MDNSKLVLIIALAAYGKGISGGDRIYIEFARRWSKRFKVCVFVWEEGYEMCKRQQLDKSLVKFKISKLKKWSILGFVINYFVRIIEGIRLGLITKLTDNGTSTIVYSSSEFLMDVIPAFILKIRYPKLNWAASWYQTAPSPLVGFRIGNRKDKYRTSALIYWLSQRFTMPFIKLLSDFVLVNNDNEKNFFPKHNKKGKVVVVLGAVDTENICYWIEKNKKLPKTYDAVFQGRFHAQKGVVELISVWKKVVKNIPNATLAMIGDGPLMENVKRKIQELNLANNIKLFGYVFDGDQKYKIFSQSKIVVHPAFFDSGGMAAAEAMAFSLPCIGFNLPSYKYYYPKGMVKIKKYDIDAFAKTVTNLLENNDERMKIGKEAHDLVINNMSWNRRSEEIINVILTKVK</sequence>
<comment type="caution">
    <text evidence="2">The sequence shown here is derived from an EMBL/GenBank/DDBJ whole genome shotgun (WGS) entry which is preliminary data.</text>
</comment>
<dbReference type="GO" id="GO:0016757">
    <property type="term" value="F:glycosyltransferase activity"/>
    <property type="evidence" value="ECO:0007669"/>
    <property type="project" value="InterPro"/>
</dbReference>
<organism evidence="2 3">
    <name type="scientific">Candidatus Woesebacteria bacterium GW2011_GWA1_37_8</name>
    <dbReference type="NCBI Taxonomy" id="1618546"/>
    <lineage>
        <taxon>Bacteria</taxon>
        <taxon>Candidatus Woeseibacteriota</taxon>
    </lineage>
</organism>
<dbReference type="InterPro" id="IPR050194">
    <property type="entry name" value="Glycosyltransferase_grp1"/>
</dbReference>
<dbReference type="PANTHER" id="PTHR45947">
    <property type="entry name" value="SULFOQUINOVOSYL TRANSFERASE SQD2"/>
    <property type="match status" value="1"/>
</dbReference>
<dbReference type="CDD" id="cd03801">
    <property type="entry name" value="GT4_PimA-like"/>
    <property type="match status" value="1"/>
</dbReference>
<dbReference type="SUPFAM" id="SSF53756">
    <property type="entry name" value="UDP-Glycosyltransferase/glycogen phosphorylase"/>
    <property type="match status" value="1"/>
</dbReference>
<feature type="domain" description="Glycosyl transferase family 1" evidence="1">
    <location>
        <begin position="216"/>
        <end position="376"/>
    </location>
</feature>
<keyword evidence="2" id="KW-0808">Transferase</keyword>